<comment type="caution">
    <text evidence="1">The sequence shown here is derived from an EMBL/GenBank/DDBJ whole genome shotgun (WGS) entry which is preliminary data.</text>
</comment>
<organism evidence="1 2">
    <name type="scientific">Durusdinium trenchii</name>
    <dbReference type="NCBI Taxonomy" id="1381693"/>
    <lineage>
        <taxon>Eukaryota</taxon>
        <taxon>Sar</taxon>
        <taxon>Alveolata</taxon>
        <taxon>Dinophyceae</taxon>
        <taxon>Suessiales</taxon>
        <taxon>Symbiodiniaceae</taxon>
        <taxon>Durusdinium</taxon>
    </lineage>
</organism>
<evidence type="ECO:0008006" key="3">
    <source>
        <dbReference type="Google" id="ProtNLM"/>
    </source>
</evidence>
<dbReference type="InterPro" id="IPR011990">
    <property type="entry name" value="TPR-like_helical_dom_sf"/>
</dbReference>
<dbReference type="EMBL" id="CAXAMN010017113">
    <property type="protein sequence ID" value="CAK9049749.1"/>
    <property type="molecule type" value="Genomic_DNA"/>
</dbReference>
<accession>A0ABP0MI07</accession>
<reference evidence="1 2" key="1">
    <citation type="submission" date="2024-02" db="EMBL/GenBank/DDBJ databases">
        <authorList>
            <person name="Chen Y."/>
            <person name="Shah S."/>
            <person name="Dougan E. K."/>
            <person name="Thang M."/>
            <person name="Chan C."/>
        </authorList>
    </citation>
    <scope>NUCLEOTIDE SEQUENCE [LARGE SCALE GENOMIC DNA]</scope>
</reference>
<gene>
    <name evidence="1" type="ORF">CCMP2556_LOCUS25413</name>
</gene>
<dbReference type="Pfam" id="PF13432">
    <property type="entry name" value="TPR_16"/>
    <property type="match status" value="1"/>
</dbReference>
<evidence type="ECO:0000313" key="2">
    <source>
        <dbReference type="Proteomes" id="UP001642484"/>
    </source>
</evidence>
<proteinExistence type="predicted"/>
<name>A0ABP0MI07_9DINO</name>
<sequence>MLRNTSHKALALWRLGRLARGRGNATLAEEYFREAVKHKSEEVLRHRRDLGSAIFLQGRVEEAEQEWRQILEQLKWAPGL</sequence>
<evidence type="ECO:0000313" key="1">
    <source>
        <dbReference type="EMBL" id="CAK9049749.1"/>
    </source>
</evidence>
<keyword evidence="2" id="KW-1185">Reference proteome</keyword>
<dbReference type="Proteomes" id="UP001642484">
    <property type="component" value="Unassembled WGS sequence"/>
</dbReference>
<dbReference type="SUPFAM" id="SSF48452">
    <property type="entry name" value="TPR-like"/>
    <property type="match status" value="1"/>
</dbReference>
<dbReference type="Gene3D" id="1.25.40.10">
    <property type="entry name" value="Tetratricopeptide repeat domain"/>
    <property type="match status" value="1"/>
</dbReference>
<protein>
    <recommendedName>
        <fullName evidence="3">Tetratricopeptide repeat protein</fullName>
    </recommendedName>
</protein>